<evidence type="ECO:0000313" key="1">
    <source>
        <dbReference type="EMBL" id="KIO04184.1"/>
    </source>
</evidence>
<dbReference type="HOGENOM" id="CLU_2590710_0_0_1"/>
<protein>
    <submittedName>
        <fullName evidence="1">Uncharacterized protein</fullName>
    </submittedName>
</protein>
<accession>A0A0C3P9G4</accession>
<keyword evidence="2" id="KW-1185">Reference proteome</keyword>
<proteinExistence type="predicted"/>
<dbReference type="OrthoDB" id="2673299at2759"/>
<dbReference type="Proteomes" id="UP000054217">
    <property type="component" value="Unassembled WGS sequence"/>
</dbReference>
<organism evidence="1 2">
    <name type="scientific">Pisolithus tinctorius Marx 270</name>
    <dbReference type="NCBI Taxonomy" id="870435"/>
    <lineage>
        <taxon>Eukaryota</taxon>
        <taxon>Fungi</taxon>
        <taxon>Dikarya</taxon>
        <taxon>Basidiomycota</taxon>
        <taxon>Agaricomycotina</taxon>
        <taxon>Agaricomycetes</taxon>
        <taxon>Agaricomycetidae</taxon>
        <taxon>Boletales</taxon>
        <taxon>Sclerodermatineae</taxon>
        <taxon>Pisolithaceae</taxon>
        <taxon>Pisolithus</taxon>
    </lineage>
</organism>
<dbReference type="EMBL" id="KN831972">
    <property type="protein sequence ID" value="KIO04184.1"/>
    <property type="molecule type" value="Genomic_DNA"/>
</dbReference>
<reference evidence="1 2" key="1">
    <citation type="submission" date="2014-04" db="EMBL/GenBank/DDBJ databases">
        <authorList>
            <consortium name="DOE Joint Genome Institute"/>
            <person name="Kuo A."/>
            <person name="Kohler A."/>
            <person name="Costa M.D."/>
            <person name="Nagy L.G."/>
            <person name="Floudas D."/>
            <person name="Copeland A."/>
            <person name="Barry K.W."/>
            <person name="Cichocki N."/>
            <person name="Veneault-Fourrey C."/>
            <person name="LaButti K."/>
            <person name="Lindquist E.A."/>
            <person name="Lipzen A."/>
            <person name="Lundell T."/>
            <person name="Morin E."/>
            <person name="Murat C."/>
            <person name="Sun H."/>
            <person name="Tunlid A."/>
            <person name="Henrissat B."/>
            <person name="Grigoriev I.V."/>
            <person name="Hibbett D.S."/>
            <person name="Martin F."/>
            <person name="Nordberg H.P."/>
            <person name="Cantor M.N."/>
            <person name="Hua S.X."/>
        </authorList>
    </citation>
    <scope>NUCLEOTIDE SEQUENCE [LARGE SCALE GENOMIC DNA]</scope>
    <source>
        <strain evidence="1 2">Marx 270</strain>
    </source>
</reference>
<sequence length="80" mass="8637">MSYDQSQVLSFLMQFTFPMATPFPFSNPLDLAPILFVTSYAGISTGIAHGGVCCASLMLVASETPGQPWFLLKTDGLIFV</sequence>
<name>A0A0C3P9G4_PISTI</name>
<dbReference type="AlphaFoldDB" id="A0A0C3P9G4"/>
<reference evidence="2" key="2">
    <citation type="submission" date="2015-01" db="EMBL/GenBank/DDBJ databases">
        <title>Evolutionary Origins and Diversification of the Mycorrhizal Mutualists.</title>
        <authorList>
            <consortium name="DOE Joint Genome Institute"/>
            <consortium name="Mycorrhizal Genomics Consortium"/>
            <person name="Kohler A."/>
            <person name="Kuo A."/>
            <person name="Nagy L.G."/>
            <person name="Floudas D."/>
            <person name="Copeland A."/>
            <person name="Barry K.W."/>
            <person name="Cichocki N."/>
            <person name="Veneault-Fourrey C."/>
            <person name="LaButti K."/>
            <person name="Lindquist E.A."/>
            <person name="Lipzen A."/>
            <person name="Lundell T."/>
            <person name="Morin E."/>
            <person name="Murat C."/>
            <person name="Riley R."/>
            <person name="Ohm R."/>
            <person name="Sun H."/>
            <person name="Tunlid A."/>
            <person name="Henrissat B."/>
            <person name="Grigoriev I.V."/>
            <person name="Hibbett D.S."/>
            <person name="Martin F."/>
        </authorList>
    </citation>
    <scope>NUCLEOTIDE SEQUENCE [LARGE SCALE GENOMIC DNA]</scope>
    <source>
        <strain evidence="2">Marx 270</strain>
    </source>
</reference>
<gene>
    <name evidence="1" type="ORF">M404DRAFT_26394</name>
</gene>
<dbReference type="InParanoid" id="A0A0C3P9G4"/>
<evidence type="ECO:0000313" key="2">
    <source>
        <dbReference type="Proteomes" id="UP000054217"/>
    </source>
</evidence>